<proteinExistence type="predicted"/>
<name>A0ACC2QP31_9NEOP</name>
<dbReference type="Proteomes" id="UP001231649">
    <property type="component" value="Chromosome 19"/>
</dbReference>
<keyword evidence="2" id="KW-1185">Reference proteome</keyword>
<organism evidence="1 2">
    <name type="scientific">Mythimna loreyi</name>
    <dbReference type="NCBI Taxonomy" id="667449"/>
    <lineage>
        <taxon>Eukaryota</taxon>
        <taxon>Metazoa</taxon>
        <taxon>Ecdysozoa</taxon>
        <taxon>Arthropoda</taxon>
        <taxon>Hexapoda</taxon>
        <taxon>Insecta</taxon>
        <taxon>Pterygota</taxon>
        <taxon>Neoptera</taxon>
        <taxon>Endopterygota</taxon>
        <taxon>Lepidoptera</taxon>
        <taxon>Glossata</taxon>
        <taxon>Ditrysia</taxon>
        <taxon>Noctuoidea</taxon>
        <taxon>Noctuidae</taxon>
        <taxon>Noctuinae</taxon>
        <taxon>Hadenini</taxon>
        <taxon>Mythimna</taxon>
    </lineage>
</organism>
<gene>
    <name evidence="1" type="ORF">PYW08_006042</name>
</gene>
<protein>
    <submittedName>
        <fullName evidence="1">Uncharacterized protein</fullName>
    </submittedName>
</protein>
<accession>A0ACC2QP31</accession>
<reference evidence="1" key="1">
    <citation type="submission" date="2023-03" db="EMBL/GenBank/DDBJ databases">
        <title>Chromosome-level genomes of two armyworms, Mythimna separata and Mythimna loreyi, provide insights into the biosynthesis and reception of sex pheromones.</title>
        <authorList>
            <person name="Zhao H."/>
        </authorList>
    </citation>
    <scope>NUCLEOTIDE SEQUENCE</scope>
    <source>
        <strain evidence="1">BeijingLab</strain>
    </source>
</reference>
<sequence>MVKPQKNKHKSRIRQRKTRRVIGSRMYRNYTEEMLKLACESVDSGKISSRDAERQFGIPRRTILNKIKNKHLKPVGHPTVLSAAEENQIVRVLQASSEFGSPLTKVDLKLVVHEYLKKNSRDHIFKNQIPGDAWVQGFLARNADKLAVRTTQNISKARAEKGPQEIAEYFDNLSATLKDIPAENIVNFDETNLSDDPGSSKCIFRRGVKYPERIANSTKGNISLMFTATASGKCLPLYVVYKSINMYSEWVSGGPPDTRYNCTKSGWFDSAMFENYFETIILPWSQNISGTKVVICDNLTSHLSIKVVQLCEQNNIKFVFIPPRSTHLTQPLDVAFFGPLKKAWRKILYHYKLRNPNQTTLNKKHFPKLLGELIEAIQMGETKNIKSGFKASGVFPLNPREVLKRIPEMQEEILSYGIDQALVDYLKETRAPKPMLVKRNKKINCEPGKSVTVSDLNVDFSNSKARKKPSAVAKRQRKTKASIEDLVLDEETGLFVTKTDLVSNEDTNEDQEDHLDLEEYLAISQNQDIIYNIINKEQESYLDWEGDFAISQHQDVSAPPSLIKVCIAVINSCFDQSVHRQKTSTMLTDPSFLKTTTKKSVERDPGKKKKITILSDVIIKAGPSTDVTALKEVSNKIENKPFISTSKSDIPECLQIKKENKNFKIIKTEHYKKAEDKKIDRKVKVTNASKGKKSTRGRISVKKRKNTSDSDSSSMFDMNEVLTIDDSDDETMDDYLVAEYLREQEEKENFEPTDITFGLHKIEYFENHDTIKKDDWIIARFATKNTLKHFVGNVLEITNRIPTVKFVRKIKESKCEKGTTFTYPIVDDICTMDHSEDIITILPKPKITRRGQIVFDIDFSNFNIQ</sequence>
<comment type="caution">
    <text evidence="1">The sequence shown here is derived from an EMBL/GenBank/DDBJ whole genome shotgun (WGS) entry which is preliminary data.</text>
</comment>
<evidence type="ECO:0000313" key="1">
    <source>
        <dbReference type="EMBL" id="KAJ8720577.1"/>
    </source>
</evidence>
<evidence type="ECO:0000313" key="2">
    <source>
        <dbReference type="Proteomes" id="UP001231649"/>
    </source>
</evidence>
<dbReference type="EMBL" id="CM056795">
    <property type="protein sequence ID" value="KAJ8720577.1"/>
    <property type="molecule type" value="Genomic_DNA"/>
</dbReference>